<dbReference type="AlphaFoldDB" id="A0A645ESA8"/>
<dbReference type="EMBL" id="VSSQ01050107">
    <property type="protein sequence ID" value="MPN04172.1"/>
    <property type="molecule type" value="Genomic_DNA"/>
</dbReference>
<feature type="region of interest" description="Disordered" evidence="1">
    <location>
        <begin position="1"/>
        <end position="20"/>
    </location>
</feature>
<evidence type="ECO:0000256" key="1">
    <source>
        <dbReference type="SAM" id="MobiDB-lite"/>
    </source>
</evidence>
<reference evidence="2" key="1">
    <citation type="submission" date="2019-08" db="EMBL/GenBank/DDBJ databases">
        <authorList>
            <person name="Kucharzyk K."/>
            <person name="Murdoch R.W."/>
            <person name="Higgins S."/>
            <person name="Loffler F."/>
        </authorList>
    </citation>
    <scope>NUCLEOTIDE SEQUENCE</scope>
</reference>
<organism evidence="2">
    <name type="scientific">bioreactor metagenome</name>
    <dbReference type="NCBI Taxonomy" id="1076179"/>
    <lineage>
        <taxon>unclassified sequences</taxon>
        <taxon>metagenomes</taxon>
        <taxon>ecological metagenomes</taxon>
    </lineage>
</organism>
<proteinExistence type="predicted"/>
<name>A0A645ESA8_9ZZZZ</name>
<gene>
    <name evidence="2" type="ORF">SDC9_151408</name>
</gene>
<evidence type="ECO:0000313" key="2">
    <source>
        <dbReference type="EMBL" id="MPN04172.1"/>
    </source>
</evidence>
<comment type="caution">
    <text evidence="2">The sequence shown here is derived from an EMBL/GenBank/DDBJ whole genome shotgun (WGS) entry which is preliminary data.</text>
</comment>
<sequence>MPGLGRNPQPPERLVHLGHKGQHPRFDRTVIVVVKLLVLRRRRAEQRAAGLDQVRAGEIEIPIDQEILLLRADGGENLFNVGVSKELKNTHRLTADCFHGP</sequence>
<accession>A0A645ESA8</accession>
<protein>
    <submittedName>
        <fullName evidence="2">Uncharacterized protein</fullName>
    </submittedName>
</protein>